<evidence type="ECO:0008006" key="4">
    <source>
        <dbReference type="Google" id="ProtNLM"/>
    </source>
</evidence>
<comment type="caution">
    <text evidence="2">The sequence shown here is derived from an EMBL/GenBank/DDBJ whole genome shotgun (WGS) entry which is preliminary data.</text>
</comment>
<evidence type="ECO:0000256" key="1">
    <source>
        <dbReference type="SAM" id="Phobius"/>
    </source>
</evidence>
<feature type="transmembrane region" description="Helical" evidence="1">
    <location>
        <begin position="170"/>
        <end position="189"/>
    </location>
</feature>
<dbReference type="InterPro" id="IPR009339">
    <property type="entry name" value="DUF998"/>
</dbReference>
<accession>A0ABQ3E999</accession>
<reference evidence="3" key="1">
    <citation type="journal article" date="2019" name="Int. J. Syst. Evol. Microbiol.">
        <title>The Global Catalogue of Microorganisms (GCM) 10K type strain sequencing project: providing services to taxonomists for standard genome sequencing and annotation.</title>
        <authorList>
            <consortium name="The Broad Institute Genomics Platform"/>
            <consortium name="The Broad Institute Genome Sequencing Center for Infectious Disease"/>
            <person name="Wu L."/>
            <person name="Ma J."/>
        </authorList>
    </citation>
    <scope>NUCLEOTIDE SEQUENCE [LARGE SCALE GENOMIC DNA]</scope>
    <source>
        <strain evidence="3">KCTC 12861</strain>
    </source>
</reference>
<organism evidence="2 3">
    <name type="scientific">Pseudovibrio japonicus</name>
    <dbReference type="NCBI Taxonomy" id="366534"/>
    <lineage>
        <taxon>Bacteria</taxon>
        <taxon>Pseudomonadati</taxon>
        <taxon>Pseudomonadota</taxon>
        <taxon>Alphaproteobacteria</taxon>
        <taxon>Hyphomicrobiales</taxon>
        <taxon>Stappiaceae</taxon>
        <taxon>Pseudovibrio</taxon>
    </lineage>
</organism>
<dbReference type="Proteomes" id="UP000637980">
    <property type="component" value="Unassembled WGS sequence"/>
</dbReference>
<feature type="transmembrane region" description="Helical" evidence="1">
    <location>
        <begin position="122"/>
        <end position="140"/>
    </location>
</feature>
<feature type="transmembrane region" description="Helical" evidence="1">
    <location>
        <begin position="147"/>
        <end position="164"/>
    </location>
</feature>
<evidence type="ECO:0000313" key="2">
    <source>
        <dbReference type="EMBL" id="GHB29047.1"/>
    </source>
</evidence>
<evidence type="ECO:0000313" key="3">
    <source>
        <dbReference type="Proteomes" id="UP000637980"/>
    </source>
</evidence>
<name>A0ABQ3E999_9HYPH</name>
<protein>
    <recommendedName>
        <fullName evidence="4">DUF998 domain-containing protein</fullName>
    </recommendedName>
</protein>
<keyword evidence="3" id="KW-1185">Reference proteome</keyword>
<feature type="transmembrane region" description="Helical" evidence="1">
    <location>
        <begin position="84"/>
        <end position="102"/>
    </location>
</feature>
<keyword evidence="1" id="KW-0472">Membrane</keyword>
<proteinExistence type="predicted"/>
<feature type="transmembrane region" description="Helical" evidence="1">
    <location>
        <begin position="55"/>
        <end position="77"/>
    </location>
</feature>
<feature type="transmembrane region" description="Helical" evidence="1">
    <location>
        <begin position="7"/>
        <end position="29"/>
    </location>
</feature>
<dbReference type="EMBL" id="BMXE01000002">
    <property type="protein sequence ID" value="GHB29047.1"/>
    <property type="molecule type" value="Genomic_DNA"/>
</dbReference>
<dbReference type="RefSeq" id="WP_189436324.1">
    <property type="nucleotide sequence ID" value="NZ_BMXE01000002.1"/>
</dbReference>
<keyword evidence="1" id="KW-1133">Transmembrane helix</keyword>
<dbReference type="Pfam" id="PF06197">
    <property type="entry name" value="DUF998"/>
    <property type="match status" value="1"/>
</dbReference>
<keyword evidence="1" id="KW-0812">Transmembrane</keyword>
<sequence>MRHVDIAISLVVVSYIWLAATVVIGGQFYPDYNHISQFMSALGATGAPFGPTVNYWGFAVVELLLLPCLVICFARLMRSRAERIGLSIFAGYPLLISVAAFFPCDFECSMDDPTRSQLIHTAAGFLAYFCAVVGLCLLSHAQAERPYWVVPGLILLALLMSMSVETAVNGFLQRALETGVYLWFVWILVRKRQYGEQVA</sequence>
<gene>
    <name evidence="2" type="ORF">GCM10007094_17170</name>
</gene>